<dbReference type="GO" id="GO:0005737">
    <property type="term" value="C:cytoplasm"/>
    <property type="evidence" value="ECO:0007669"/>
    <property type="project" value="TreeGrafter"/>
</dbReference>
<dbReference type="Gene3D" id="3.40.30.10">
    <property type="entry name" value="Glutaredoxin"/>
    <property type="match status" value="1"/>
</dbReference>
<evidence type="ECO:0000256" key="6">
    <source>
        <dbReference type="ARBA" id="ARBA00023284"/>
    </source>
</evidence>
<keyword evidence="3 7" id="KW-0813">Transport</keyword>
<name>K9Z179_DACS8</name>
<evidence type="ECO:0000256" key="3">
    <source>
        <dbReference type="ARBA" id="ARBA00022448"/>
    </source>
</evidence>
<dbReference type="Pfam" id="PF00462">
    <property type="entry name" value="Glutaredoxin"/>
    <property type="match status" value="1"/>
</dbReference>
<dbReference type="CDD" id="cd03418">
    <property type="entry name" value="GRX_GRXb_1_3_like"/>
    <property type="match status" value="1"/>
</dbReference>
<dbReference type="Proteomes" id="UP000010482">
    <property type="component" value="Chromosome"/>
</dbReference>
<keyword evidence="4 7" id="KW-0249">Electron transport</keyword>
<evidence type="ECO:0000256" key="4">
    <source>
        <dbReference type="ARBA" id="ARBA00022982"/>
    </source>
</evidence>
<keyword evidence="6 7" id="KW-0676">Redox-active center</keyword>
<dbReference type="OrthoDB" id="9795531at2"/>
<dbReference type="GO" id="GO:0045454">
    <property type="term" value="P:cell redox homeostasis"/>
    <property type="evidence" value="ECO:0007669"/>
    <property type="project" value="InterPro"/>
</dbReference>
<keyword evidence="7" id="KW-0963">Cytoplasm</keyword>
<dbReference type="NCBIfam" id="TIGR02181">
    <property type="entry name" value="GRX_bact"/>
    <property type="match status" value="1"/>
</dbReference>
<dbReference type="InterPro" id="IPR002109">
    <property type="entry name" value="Glutaredoxin"/>
</dbReference>
<keyword evidence="5" id="KW-1015">Disulfide bond</keyword>
<dbReference type="eggNOG" id="COG0695">
    <property type="taxonomic scope" value="Bacteria"/>
</dbReference>
<dbReference type="PROSITE" id="PS51354">
    <property type="entry name" value="GLUTAREDOXIN_2"/>
    <property type="match status" value="1"/>
</dbReference>
<dbReference type="GO" id="GO:0034599">
    <property type="term" value="P:cellular response to oxidative stress"/>
    <property type="evidence" value="ECO:0007669"/>
    <property type="project" value="TreeGrafter"/>
</dbReference>
<accession>K9Z179</accession>
<dbReference type="InterPro" id="IPR011900">
    <property type="entry name" value="GRX_bact"/>
</dbReference>
<dbReference type="PRINTS" id="PR00160">
    <property type="entry name" value="GLUTAREDOXIN"/>
</dbReference>
<dbReference type="SUPFAM" id="SSF52833">
    <property type="entry name" value="Thioredoxin-like"/>
    <property type="match status" value="1"/>
</dbReference>
<reference evidence="9" key="1">
    <citation type="submission" date="2012-04" db="EMBL/GenBank/DDBJ databases">
        <title>Finished genome of Dactylococcopsis salina PCC 8305.</title>
        <authorList>
            <consortium name="US DOE Joint Genome Institute"/>
            <person name="Gugger M."/>
            <person name="Coursin T."/>
            <person name="Rippka R."/>
            <person name="Tandeau De Marsac N."/>
            <person name="Huntemann M."/>
            <person name="Wei C.-L."/>
            <person name="Han J."/>
            <person name="Detter J.C."/>
            <person name="Han C."/>
            <person name="Tapia R."/>
            <person name="Daligault H."/>
            <person name="Chen A."/>
            <person name="Krypides N."/>
            <person name="Mavromatis K."/>
            <person name="Markowitz V."/>
            <person name="Szeto E."/>
            <person name="Ivanova N."/>
            <person name="Ovchinnikova G."/>
            <person name="Pagani I."/>
            <person name="Pati A."/>
            <person name="Goodwin L."/>
            <person name="Peters L."/>
            <person name="Pitluck S."/>
            <person name="Woyke T."/>
            <person name="Kerfeld C."/>
        </authorList>
    </citation>
    <scope>NUCLEOTIDE SEQUENCE [LARGE SCALE GENOMIC DNA]</scope>
    <source>
        <strain evidence="9">PCC 8305</strain>
    </source>
</reference>
<proteinExistence type="inferred from homology"/>
<dbReference type="PANTHER" id="PTHR45694:SF18">
    <property type="entry name" value="GLUTAREDOXIN-1-RELATED"/>
    <property type="match status" value="1"/>
</dbReference>
<evidence type="ECO:0000313" key="9">
    <source>
        <dbReference type="EMBL" id="AFZ52118.1"/>
    </source>
</evidence>
<protein>
    <recommendedName>
        <fullName evidence="7">Glutaredoxin</fullName>
    </recommendedName>
</protein>
<feature type="domain" description="Glutaredoxin" evidence="8">
    <location>
        <begin position="20"/>
        <end position="80"/>
    </location>
</feature>
<dbReference type="InterPro" id="IPR014025">
    <property type="entry name" value="Glutaredoxin_subgr"/>
</dbReference>
<evidence type="ECO:0000256" key="5">
    <source>
        <dbReference type="ARBA" id="ARBA00023157"/>
    </source>
</evidence>
<evidence type="ECO:0000256" key="7">
    <source>
        <dbReference type="RuleBase" id="RU364065"/>
    </source>
</evidence>
<dbReference type="PROSITE" id="PS00195">
    <property type="entry name" value="GLUTAREDOXIN_1"/>
    <property type="match status" value="1"/>
</dbReference>
<dbReference type="AlphaFoldDB" id="K9Z179"/>
<comment type="function">
    <text evidence="1 7">Has a glutathione-disulfide oxidoreductase activity in the presence of NADPH and glutathione reductase. Reduces low molecular weight disulfides and proteins.</text>
</comment>
<dbReference type="InterPro" id="IPR036249">
    <property type="entry name" value="Thioredoxin-like_sf"/>
</dbReference>
<evidence type="ECO:0000256" key="1">
    <source>
        <dbReference type="ARBA" id="ARBA00002549"/>
    </source>
</evidence>
<comment type="similarity">
    <text evidence="2 7">Belongs to the glutaredoxin family.</text>
</comment>
<keyword evidence="10" id="KW-1185">Reference proteome</keyword>
<evidence type="ECO:0000256" key="2">
    <source>
        <dbReference type="ARBA" id="ARBA00007787"/>
    </source>
</evidence>
<dbReference type="GO" id="GO:0015038">
    <property type="term" value="F:glutathione disulfide oxidoreductase activity"/>
    <property type="evidence" value="ECO:0007669"/>
    <property type="project" value="UniProtKB-UniRule"/>
</dbReference>
<dbReference type="InterPro" id="IPR011767">
    <property type="entry name" value="GLR_AS"/>
</dbReference>
<gene>
    <name evidence="9" type="ORF">Dacsa_3639</name>
</gene>
<dbReference type="PANTHER" id="PTHR45694">
    <property type="entry name" value="GLUTAREDOXIN 2"/>
    <property type="match status" value="1"/>
</dbReference>
<evidence type="ECO:0000313" key="10">
    <source>
        <dbReference type="Proteomes" id="UP000010482"/>
    </source>
</evidence>
<dbReference type="HOGENOM" id="CLU_026126_7_3_3"/>
<dbReference type="PATRIC" id="fig|13035.3.peg.4121"/>
<dbReference type="STRING" id="13035.Dacsa_3639"/>
<evidence type="ECO:0000259" key="8">
    <source>
        <dbReference type="Pfam" id="PF00462"/>
    </source>
</evidence>
<organism evidence="9 10">
    <name type="scientific">Dactylococcopsis salina (strain PCC 8305)</name>
    <name type="common">Myxobactron salinum</name>
    <dbReference type="NCBI Taxonomy" id="13035"/>
    <lineage>
        <taxon>Bacteria</taxon>
        <taxon>Bacillati</taxon>
        <taxon>Cyanobacteriota</taxon>
        <taxon>Cyanophyceae</taxon>
        <taxon>Nodosilineales</taxon>
        <taxon>Cymatolegaceae</taxon>
        <taxon>Dactylococcopsis</taxon>
    </lineage>
</organism>
<dbReference type="KEGG" id="dsl:Dacsa_3639"/>
<dbReference type="RefSeq" id="WP_015231092.1">
    <property type="nucleotide sequence ID" value="NC_019780.1"/>
</dbReference>
<sequence length="115" mass="13110">MLKSLLALFGRKPQNYQANVEIYTWQTCPFCIRAKMLLGWKGVKFTEYKIDGDEQARNQMAKRANGCRSVPEIFINNEHIGGCDELYALDKTGELDQKLMQSANACDLNWSVESV</sequence>
<dbReference type="FunFam" id="3.40.30.10:FF:000018">
    <property type="entry name" value="Glutaredoxin"/>
    <property type="match status" value="1"/>
</dbReference>
<dbReference type="EMBL" id="CP003944">
    <property type="protein sequence ID" value="AFZ52118.1"/>
    <property type="molecule type" value="Genomic_DNA"/>
</dbReference>